<organism evidence="9 11">
    <name type="scientific">Momordica charantia</name>
    <name type="common">Bitter gourd</name>
    <name type="synonym">Balsam pear</name>
    <dbReference type="NCBI Taxonomy" id="3673"/>
    <lineage>
        <taxon>Eukaryota</taxon>
        <taxon>Viridiplantae</taxon>
        <taxon>Streptophyta</taxon>
        <taxon>Embryophyta</taxon>
        <taxon>Tracheophyta</taxon>
        <taxon>Spermatophyta</taxon>
        <taxon>Magnoliopsida</taxon>
        <taxon>eudicotyledons</taxon>
        <taxon>Gunneridae</taxon>
        <taxon>Pentapetalae</taxon>
        <taxon>rosids</taxon>
        <taxon>fabids</taxon>
        <taxon>Cucurbitales</taxon>
        <taxon>Cucurbitaceae</taxon>
        <taxon>Momordiceae</taxon>
        <taxon>Momordica</taxon>
    </lineage>
</organism>
<keyword evidence="9" id="KW-1185">Reference proteome</keyword>
<feature type="coiled-coil region" evidence="6">
    <location>
        <begin position="191"/>
        <end position="218"/>
    </location>
</feature>
<comment type="similarity">
    <text evidence="2">Belongs to the glycosyltransferase 47 family.</text>
</comment>
<dbReference type="Pfam" id="PF03016">
    <property type="entry name" value="Exostosin_GT47"/>
    <property type="match status" value="1"/>
</dbReference>
<accession>A0A6J1CVI7</accession>
<dbReference type="GO" id="GO:0016757">
    <property type="term" value="F:glycosyltransferase activity"/>
    <property type="evidence" value="ECO:0007669"/>
    <property type="project" value="UniProtKB-KW"/>
</dbReference>
<evidence type="ECO:0000313" key="10">
    <source>
        <dbReference type="RefSeq" id="XP_022145096.1"/>
    </source>
</evidence>
<comment type="subcellular location">
    <subcellularLocation>
        <location evidence="1">Golgi apparatus membrane</location>
        <topology evidence="1">Single-pass type II membrane protein</topology>
    </subcellularLocation>
</comment>
<keyword evidence="4" id="KW-0735">Signal-anchor</keyword>
<evidence type="ECO:0000256" key="4">
    <source>
        <dbReference type="ARBA" id="ARBA00022968"/>
    </source>
</evidence>
<keyword evidence="7" id="KW-0812">Transmembrane</keyword>
<dbReference type="Proteomes" id="UP000504603">
    <property type="component" value="Unplaced"/>
</dbReference>
<keyword evidence="6" id="KW-0175">Coiled coil</keyword>
<keyword evidence="3" id="KW-0328">Glycosyltransferase</keyword>
<feature type="transmembrane region" description="Helical" evidence="7">
    <location>
        <begin position="7"/>
        <end position="25"/>
    </location>
</feature>
<keyword evidence="3" id="KW-0808">Transferase</keyword>
<keyword evidence="7" id="KW-0472">Membrane</keyword>
<protein>
    <submittedName>
        <fullName evidence="10 11">Probable glycosyltransferase At3g07620</fullName>
    </submittedName>
</protein>
<sequence>MEIRRLLIISIMILFVLFVFQYFVFRYTKTLPLSPDDKDSMFMVVHNVCHLNDSGLCRFHPTDTGIDILDTKENFDYDTNKKVREETVGSSHLTSENLNKESFDEKGKTVYEGLVLENDNQTEDEELGYSPLMKGDVLVDSNMTADEGKGSSSLGMSGIANQVTFVSNQSQGTINNSVKKVDQTYSDISVTSNTSGQEENIKNRMEKLENNNRIELEKKDSVVLNDKVVGSEVSRLSGPFISISQMYSKLSRAYNSPCLKRPQCRQTSGHDRELHYARQEIENAPVLRSTPEISASIFRNISMFTRSYELMEKMLKVYVYEEGEKPVFHQPILTGIYASEGWFMKLLEESNKFIVKDPEKAHLFYLPFSSQFLRSAFGNKFRNKRDLQKLLKKFIDLIGKKYRFWNRNGGSDHFLVACHDWAPKLTKRVVKNCIRALCNANAAADFEIGKDTSLPVTFVHSMEDSIKDIGGKPPSGRTALAFFAGSMHGYLRPILLHYWENKELDMMIVGPMPNGIEGKRAYMAQMKSSKYCICARGYQVHTPRVIEAILNECIPVILSDNYVPPFFEVLNWESFSVFVKEREIPKLRDILLSIPEENYLAMHSRVKMVQQHFLWHEKPAKYDAFHMILHSIWYTRVFQIKTN</sequence>
<evidence type="ECO:0000313" key="9">
    <source>
        <dbReference type="Proteomes" id="UP000504603"/>
    </source>
</evidence>
<reference evidence="10 11" key="1">
    <citation type="submission" date="2025-04" db="UniProtKB">
        <authorList>
            <consortium name="RefSeq"/>
        </authorList>
    </citation>
    <scope>IDENTIFICATION</scope>
    <source>
        <strain evidence="10 11">OHB3-1</strain>
    </source>
</reference>
<dbReference type="GeneID" id="111014602"/>
<evidence type="ECO:0000256" key="6">
    <source>
        <dbReference type="SAM" id="Coils"/>
    </source>
</evidence>
<evidence type="ECO:0000313" key="11">
    <source>
        <dbReference type="RefSeq" id="XP_022145097.1"/>
    </source>
</evidence>
<feature type="domain" description="Exostosin GT47" evidence="8">
    <location>
        <begin position="312"/>
        <end position="592"/>
    </location>
</feature>
<gene>
    <name evidence="10 11" type="primary">LOC111014602</name>
</gene>
<evidence type="ECO:0000256" key="3">
    <source>
        <dbReference type="ARBA" id="ARBA00022676"/>
    </source>
</evidence>
<dbReference type="RefSeq" id="XP_022145097.1">
    <property type="nucleotide sequence ID" value="XM_022289405.1"/>
</dbReference>
<dbReference type="KEGG" id="mcha:111014602"/>
<proteinExistence type="inferred from homology"/>
<name>A0A6J1CVI7_MOMCH</name>
<keyword evidence="7" id="KW-1133">Transmembrane helix</keyword>
<evidence type="ECO:0000256" key="1">
    <source>
        <dbReference type="ARBA" id="ARBA00004323"/>
    </source>
</evidence>
<evidence type="ECO:0000259" key="8">
    <source>
        <dbReference type="Pfam" id="PF03016"/>
    </source>
</evidence>
<dbReference type="AlphaFoldDB" id="A0A6J1CVI7"/>
<dbReference type="InterPro" id="IPR040911">
    <property type="entry name" value="Exostosin_GT47"/>
</dbReference>
<evidence type="ECO:0000256" key="5">
    <source>
        <dbReference type="ARBA" id="ARBA00023034"/>
    </source>
</evidence>
<evidence type="ECO:0000256" key="7">
    <source>
        <dbReference type="SAM" id="Phobius"/>
    </source>
</evidence>
<dbReference type="PANTHER" id="PTHR11062:SF77">
    <property type="entry name" value="GLYCOSYLTRANSFERASE FAMILY EXOSTOSIN PROTEIN"/>
    <property type="match status" value="1"/>
</dbReference>
<evidence type="ECO:0000256" key="2">
    <source>
        <dbReference type="ARBA" id="ARBA00010271"/>
    </source>
</evidence>
<dbReference type="RefSeq" id="XP_022145096.1">
    <property type="nucleotide sequence ID" value="XM_022289404.1"/>
</dbReference>
<keyword evidence="5" id="KW-0333">Golgi apparatus</keyword>
<dbReference type="PANTHER" id="PTHR11062">
    <property type="entry name" value="EXOSTOSIN HEPARAN SULFATE GLYCOSYLTRANSFERASE -RELATED"/>
    <property type="match status" value="1"/>
</dbReference>
<dbReference type="GO" id="GO:0000139">
    <property type="term" value="C:Golgi membrane"/>
    <property type="evidence" value="ECO:0007669"/>
    <property type="project" value="UniProtKB-SubCell"/>
</dbReference>
<dbReference type="InterPro" id="IPR004263">
    <property type="entry name" value="Exostosin"/>
</dbReference>
<dbReference type="OrthoDB" id="1924787at2759"/>